<feature type="transmembrane region" description="Helical" evidence="2">
    <location>
        <begin position="416"/>
        <end position="440"/>
    </location>
</feature>
<protein>
    <submittedName>
        <fullName evidence="6">EGF-like domain-containing protein</fullName>
    </submittedName>
</protein>
<evidence type="ECO:0000259" key="4">
    <source>
        <dbReference type="PROSITE" id="PS50026"/>
    </source>
</evidence>
<dbReference type="CDD" id="cd00054">
    <property type="entry name" value="EGF_CA"/>
    <property type="match status" value="1"/>
</dbReference>
<keyword evidence="3" id="KW-0732">Signal</keyword>
<evidence type="ECO:0000313" key="5">
    <source>
        <dbReference type="Proteomes" id="UP000025227"/>
    </source>
</evidence>
<feature type="transmembrane region" description="Helical" evidence="2">
    <location>
        <begin position="232"/>
        <end position="254"/>
    </location>
</feature>
<dbReference type="PANTHER" id="PTHR24033">
    <property type="entry name" value="EGF-LIKE DOMAIN-CONTAINING PROTEIN"/>
    <property type="match status" value="1"/>
</dbReference>
<evidence type="ECO:0000313" key="6">
    <source>
        <dbReference type="WBParaSite" id="HCON_00105710-00001"/>
    </source>
</evidence>
<accession>A0A7I4YKQ5</accession>
<dbReference type="Proteomes" id="UP000025227">
    <property type="component" value="Unplaced"/>
</dbReference>
<dbReference type="SUPFAM" id="SSF57196">
    <property type="entry name" value="EGF/Laminin"/>
    <property type="match status" value="1"/>
</dbReference>
<dbReference type="AlphaFoldDB" id="A0A7I4YKQ5"/>
<sequence>MNAFVNVVKTSLIVHFLLEHTTTWPVKSATDQEHGSGFTEGTSLNISDLLSSVTDQPEETNKSSVNVLHICSMCDPFGTLACANGTNEASCVCKPHWEGTYCRQAPDQCNLTKLNCGEHGHCTSEVDIAVCTCNDDYTGDHCQIAKNKISFNSEDSVSLLSETTICALILIILELTMISLRGVLAMHCPCSDQSTQKFCQTVRSLAILLASLVVLLFQHPAIFNISAMECKIWFYVATICFSIGIGSFAMEALSNELAVRTEQRCSSWSCNCNDASQGVVAKPFPAKMLPIALLSFAITIPYFSQYGQVTSSWSCLGRFNMDAIDFWYPIVLLNFCAAFGASVASYCTFFVEKNLPQLIVEESAFHEINALIGKYLVESCQLEAVITTLGPWVLLGLWLTLAISSEFLFLTSVSSAALVFSFFYAICSAIQLILTTPILYSKAIQITSKLLPERFSSPLDPVNLMTREEVLQKRHGRKLQTYLTEYKRKLLQNSWMEAFIKSRLEQENSGEINPIYDLYIGEYDNHNHYGETAAVREQCRCFFREWANQTMLTDPQGDTLRNIPPVKTNFAEEEHDEVFENLGIGLPKAPSNPVTHSKYWDLYIGEYDNHNHYGETAAVREQCRCFFREWANQTMLTDPQGDTLRNIPPVKTNFAEEEHDEVFENLGIGLPKAPSNPVTIASTGLALDSYLNEMKWDPFQICPLLIIDLQGNTTEKTFLRTPMSILCGKVLDELIQMENVVEDETEGCTCGEAEKVEAKAVDEFDPQWMMSKEDKIQMKLKNYSDAVWLIISQNWDYLERSKAMIE</sequence>
<feature type="disulfide bond" evidence="1">
    <location>
        <begin position="133"/>
        <end position="142"/>
    </location>
</feature>
<feature type="transmembrane region" description="Helical" evidence="2">
    <location>
        <begin position="326"/>
        <end position="351"/>
    </location>
</feature>
<organism evidence="5 6">
    <name type="scientific">Haemonchus contortus</name>
    <name type="common">Barber pole worm</name>
    <dbReference type="NCBI Taxonomy" id="6289"/>
    <lineage>
        <taxon>Eukaryota</taxon>
        <taxon>Metazoa</taxon>
        <taxon>Ecdysozoa</taxon>
        <taxon>Nematoda</taxon>
        <taxon>Chromadorea</taxon>
        <taxon>Rhabditida</taxon>
        <taxon>Rhabditina</taxon>
        <taxon>Rhabditomorpha</taxon>
        <taxon>Strongyloidea</taxon>
        <taxon>Trichostrongylidae</taxon>
        <taxon>Haemonchus</taxon>
    </lineage>
</organism>
<dbReference type="WBParaSite" id="HCON_00105710-00001">
    <property type="protein sequence ID" value="HCON_00105710-00001"/>
    <property type="gene ID" value="HCON_00105710"/>
</dbReference>
<dbReference type="OrthoDB" id="5832223at2759"/>
<keyword evidence="2" id="KW-0472">Membrane</keyword>
<dbReference type="PANTHER" id="PTHR24033:SF151">
    <property type="entry name" value="NOTCH 2"/>
    <property type="match status" value="1"/>
</dbReference>
<dbReference type="PROSITE" id="PS00022">
    <property type="entry name" value="EGF_1"/>
    <property type="match status" value="1"/>
</dbReference>
<keyword evidence="2" id="KW-0812">Transmembrane</keyword>
<dbReference type="PROSITE" id="PS50026">
    <property type="entry name" value="EGF_3"/>
    <property type="match status" value="1"/>
</dbReference>
<proteinExistence type="predicted"/>
<keyword evidence="1" id="KW-1015">Disulfide bond</keyword>
<comment type="caution">
    <text evidence="1">Lacks conserved residue(s) required for the propagation of feature annotation.</text>
</comment>
<feature type="domain" description="EGF-like" evidence="4">
    <location>
        <begin position="105"/>
        <end position="143"/>
    </location>
</feature>
<dbReference type="Gene3D" id="2.10.25.10">
    <property type="entry name" value="Laminin"/>
    <property type="match status" value="1"/>
</dbReference>
<feature type="transmembrane region" description="Helical" evidence="2">
    <location>
        <begin position="205"/>
        <end position="226"/>
    </location>
</feature>
<keyword evidence="2" id="KW-1133">Transmembrane helix</keyword>
<name>A0A7I4YKQ5_HAECO</name>
<dbReference type="InterPro" id="IPR000742">
    <property type="entry name" value="EGF"/>
</dbReference>
<dbReference type="InterPro" id="IPR051830">
    <property type="entry name" value="NOTCH_homolog"/>
</dbReference>
<feature type="signal peptide" evidence="3">
    <location>
        <begin position="1"/>
        <end position="23"/>
    </location>
</feature>
<evidence type="ECO:0000256" key="1">
    <source>
        <dbReference type="PROSITE-ProRule" id="PRU00076"/>
    </source>
</evidence>
<feature type="transmembrane region" description="Helical" evidence="2">
    <location>
        <begin position="159"/>
        <end position="184"/>
    </location>
</feature>
<evidence type="ECO:0000256" key="3">
    <source>
        <dbReference type="SAM" id="SignalP"/>
    </source>
</evidence>
<reference evidence="6" key="1">
    <citation type="submission" date="2020-12" db="UniProtKB">
        <authorList>
            <consortium name="WormBaseParasite"/>
        </authorList>
    </citation>
    <scope>IDENTIFICATION</scope>
    <source>
        <strain evidence="6">MHco3</strain>
    </source>
</reference>
<evidence type="ECO:0000256" key="2">
    <source>
        <dbReference type="SAM" id="Phobius"/>
    </source>
</evidence>
<keyword evidence="1" id="KW-0245">EGF-like domain</keyword>
<keyword evidence="5" id="KW-1185">Reference proteome</keyword>
<feature type="chain" id="PRO_5029858349" evidence="3">
    <location>
        <begin position="24"/>
        <end position="806"/>
    </location>
</feature>
<feature type="transmembrane region" description="Helical" evidence="2">
    <location>
        <begin position="392"/>
        <end position="410"/>
    </location>
</feature>